<dbReference type="Gene3D" id="3.30.565.40">
    <property type="entry name" value="Fervidobacterium nodosum Rt17-B1 like"/>
    <property type="match status" value="1"/>
</dbReference>
<sequence>MNLSRKNIVAEESTKENIILYPAMKNTINGKVYGYINNKGLFVIKPRFQIAYDFKYDVAVVLENNKFGVINTNGEYLVKPVYDSIGEFKEGRAVFSLNGNVGVIDDKGNVISEKKYDFIGEFNDGLALIAKSYKNGDYRYGYINLKGEEVISSKFIMAYPFKDRIALVKLDYTNYALINENGEILKTYKHIFLYGYNDGVMVYADNFQGPYGYIDNKGKEIIKAKYSEASAFNDGVAIVSYDKNYEKRYGVIDLEGKYVFEPIFSSILSLGEGRVALGLPMGEDTFINRNIYAIASTDGKILTNFLYLYVGIYKDGLACASDEEYSFFINLNGERNKNYPKVKGSGQLLKKENLIYADIDYMPYYIGKYNEVVYKPNDIIKLDNNYSVFMKKYKPNINYLIYVPNILEHESRKLGKINKRLEEDSYFSPYSENKNQEITKDTILEYNYYGTFDIKFFKKNFISIELNGSYYVLGSAHPMPVRKAENINLITGKFYILEDLFIKNSPWKEYLNTLIKSMINFDKEYNYVFKDSFTGIDNNQNFYIDEDNLYIYFKPYDIAPYSAGFVTFKIPFAQLNKIINKNSEFYMSFN</sequence>
<feature type="domain" description="DUF3298" evidence="1">
    <location>
        <begin position="498"/>
        <end position="572"/>
    </location>
</feature>
<keyword evidence="3" id="KW-1185">Reference proteome</keyword>
<name>A0ABP2ATH5_SARVE</name>
<protein>
    <submittedName>
        <fullName evidence="2">Protein of uncharacterized function (DUF3298)</fullName>
    </submittedName>
</protein>
<accession>A0ABP2ATH5</accession>
<gene>
    <name evidence="2" type="ORF">ERS852473_01163</name>
</gene>
<dbReference type="Proteomes" id="UP000095488">
    <property type="component" value="Unassembled WGS sequence"/>
</dbReference>
<reference evidence="2 3" key="1">
    <citation type="submission" date="2015-09" db="EMBL/GenBank/DDBJ databases">
        <authorList>
            <consortium name="Pathogen Informatics"/>
            <person name="Wu L."/>
            <person name="Ma J."/>
        </authorList>
    </citation>
    <scope>NUCLEOTIDE SEQUENCE [LARGE SCALE GENOMIC DNA]</scope>
    <source>
        <strain evidence="2 3">2789STDY5834858</strain>
    </source>
</reference>
<dbReference type="RefSeq" id="WP_055258533.1">
    <property type="nucleotide sequence ID" value="NZ_CABIXL010000003.1"/>
</dbReference>
<dbReference type="InterPro" id="IPR032774">
    <property type="entry name" value="WG_beta_rep"/>
</dbReference>
<dbReference type="Pfam" id="PF14903">
    <property type="entry name" value="WG_beta_rep"/>
    <property type="match status" value="6"/>
</dbReference>
<dbReference type="InterPro" id="IPR037126">
    <property type="entry name" value="PdaC/RsiV-like_sf"/>
</dbReference>
<comment type="caution">
    <text evidence="2">The sequence shown here is derived from an EMBL/GenBank/DDBJ whole genome shotgun (WGS) entry which is preliminary data.</text>
</comment>
<evidence type="ECO:0000259" key="1">
    <source>
        <dbReference type="Pfam" id="PF11738"/>
    </source>
</evidence>
<dbReference type="InterPro" id="IPR021729">
    <property type="entry name" value="DUF3298"/>
</dbReference>
<organism evidence="2 3">
    <name type="scientific">Sarcina ventriculi</name>
    <name type="common">Clostridium ventriculi</name>
    <dbReference type="NCBI Taxonomy" id="1267"/>
    <lineage>
        <taxon>Bacteria</taxon>
        <taxon>Bacillati</taxon>
        <taxon>Bacillota</taxon>
        <taxon>Clostridia</taxon>
        <taxon>Eubacteriales</taxon>
        <taxon>Clostridiaceae</taxon>
        <taxon>Sarcina</taxon>
    </lineage>
</organism>
<evidence type="ECO:0000313" key="2">
    <source>
        <dbReference type="EMBL" id="CUN81350.1"/>
    </source>
</evidence>
<proteinExistence type="predicted"/>
<dbReference type="Pfam" id="PF11738">
    <property type="entry name" value="DUF3298"/>
    <property type="match status" value="1"/>
</dbReference>
<evidence type="ECO:0000313" key="3">
    <source>
        <dbReference type="Proteomes" id="UP000095488"/>
    </source>
</evidence>
<dbReference type="PANTHER" id="PTHR37841:SF1">
    <property type="entry name" value="DUF3298 DOMAIN-CONTAINING PROTEIN"/>
    <property type="match status" value="1"/>
</dbReference>
<dbReference type="Gene3D" id="3.90.640.20">
    <property type="entry name" value="Heat-shock cognate protein, ATPase"/>
    <property type="match status" value="1"/>
</dbReference>
<dbReference type="EMBL" id="CYZR01000003">
    <property type="protein sequence ID" value="CUN81350.1"/>
    <property type="molecule type" value="Genomic_DNA"/>
</dbReference>
<dbReference type="PANTHER" id="PTHR37841">
    <property type="entry name" value="GLR2918 PROTEIN"/>
    <property type="match status" value="1"/>
</dbReference>